<dbReference type="Proteomes" id="UP000094527">
    <property type="component" value="Unassembled WGS sequence"/>
</dbReference>
<dbReference type="OrthoDB" id="10263751at2759"/>
<dbReference type="EMBL" id="LJIJ01000561">
    <property type="protein sequence ID" value="ODM96213.1"/>
    <property type="molecule type" value="Genomic_DNA"/>
</dbReference>
<keyword evidence="5" id="KW-1185">Reference proteome</keyword>
<dbReference type="PANTHER" id="PTHR46115">
    <property type="entry name" value="THIOREDOXIN-LIKE PROTEIN 1"/>
    <property type="match status" value="1"/>
</dbReference>
<evidence type="ECO:0000313" key="5">
    <source>
        <dbReference type="Proteomes" id="UP000094527"/>
    </source>
</evidence>
<dbReference type="Gene3D" id="3.40.30.10">
    <property type="entry name" value="Glutaredoxin"/>
    <property type="match status" value="1"/>
</dbReference>
<dbReference type="Pfam" id="PF00085">
    <property type="entry name" value="Thioredoxin"/>
    <property type="match status" value="1"/>
</dbReference>
<keyword evidence="2" id="KW-0732">Signal</keyword>
<evidence type="ECO:0000313" key="4">
    <source>
        <dbReference type="EMBL" id="ODM96213.1"/>
    </source>
</evidence>
<dbReference type="AlphaFoldDB" id="A0A1D2MT47"/>
<evidence type="ECO:0000259" key="3">
    <source>
        <dbReference type="PROSITE" id="PS51352"/>
    </source>
</evidence>
<proteinExistence type="predicted"/>
<feature type="chain" id="PRO_5008904507" evidence="2">
    <location>
        <begin position="20"/>
        <end position="131"/>
    </location>
</feature>
<feature type="signal peptide" evidence="2">
    <location>
        <begin position="1"/>
        <end position="19"/>
    </location>
</feature>
<feature type="domain" description="Thioredoxin" evidence="3">
    <location>
        <begin position="8"/>
        <end position="131"/>
    </location>
</feature>
<name>A0A1D2MT47_ORCCI</name>
<gene>
    <name evidence="4" type="ORF">Ocin01_10465</name>
</gene>
<dbReference type="CDD" id="cd02947">
    <property type="entry name" value="TRX_family"/>
    <property type="match status" value="1"/>
</dbReference>
<organism evidence="4 5">
    <name type="scientific">Orchesella cincta</name>
    <name type="common">Springtail</name>
    <name type="synonym">Podura cincta</name>
    <dbReference type="NCBI Taxonomy" id="48709"/>
    <lineage>
        <taxon>Eukaryota</taxon>
        <taxon>Metazoa</taxon>
        <taxon>Ecdysozoa</taxon>
        <taxon>Arthropoda</taxon>
        <taxon>Hexapoda</taxon>
        <taxon>Collembola</taxon>
        <taxon>Entomobryomorpha</taxon>
        <taxon>Entomobryoidea</taxon>
        <taxon>Orchesellidae</taxon>
        <taxon>Orchesellinae</taxon>
        <taxon>Orchesella</taxon>
    </lineage>
</organism>
<dbReference type="InterPro" id="IPR036249">
    <property type="entry name" value="Thioredoxin-like_sf"/>
</dbReference>
<dbReference type="STRING" id="48709.A0A1D2MT47"/>
<dbReference type="InterPro" id="IPR013766">
    <property type="entry name" value="Thioredoxin_domain"/>
</dbReference>
<reference evidence="4 5" key="1">
    <citation type="journal article" date="2016" name="Genome Biol. Evol.">
        <title>Gene Family Evolution Reflects Adaptation to Soil Environmental Stressors in the Genome of the Collembolan Orchesella cincta.</title>
        <authorList>
            <person name="Faddeeva-Vakhrusheva A."/>
            <person name="Derks M.F."/>
            <person name="Anvar S.Y."/>
            <person name="Agamennone V."/>
            <person name="Suring W."/>
            <person name="Smit S."/>
            <person name="van Straalen N.M."/>
            <person name="Roelofs D."/>
        </authorList>
    </citation>
    <scope>NUCLEOTIDE SEQUENCE [LARGE SCALE GENOMIC DNA]</scope>
    <source>
        <tissue evidence="4">Mixed pool</tissue>
    </source>
</reference>
<sequence length="131" mass="14872">MDFKTFLVLLGMAVAVTKAAPNSDHRVPTVRTEDELIRGLEGALSNGRTAVIRFYADWCPVCQADVHEFNKLIDKYPESSTKFFRIDVDQHPQLVSEYGIKAVPTYFVLRRNTAHSTFHGAQDVDNFLQRV</sequence>
<evidence type="ECO:0000256" key="1">
    <source>
        <dbReference type="ARBA" id="ARBA00023157"/>
    </source>
</evidence>
<dbReference type="SUPFAM" id="SSF52833">
    <property type="entry name" value="Thioredoxin-like"/>
    <property type="match status" value="1"/>
</dbReference>
<dbReference type="PROSITE" id="PS51352">
    <property type="entry name" value="THIOREDOXIN_2"/>
    <property type="match status" value="1"/>
</dbReference>
<protein>
    <submittedName>
        <fullName evidence="4">Thioredoxin H4</fullName>
    </submittedName>
</protein>
<comment type="caution">
    <text evidence="4">The sequence shown here is derived from an EMBL/GenBank/DDBJ whole genome shotgun (WGS) entry which is preliminary data.</text>
</comment>
<evidence type="ECO:0000256" key="2">
    <source>
        <dbReference type="SAM" id="SignalP"/>
    </source>
</evidence>
<accession>A0A1D2MT47</accession>
<keyword evidence="1" id="KW-1015">Disulfide bond</keyword>